<name>A0A0K2ATD2_STRA7</name>
<feature type="domain" description="Glycosyltransferase 2-like" evidence="7">
    <location>
        <begin position="5"/>
        <end position="112"/>
    </location>
</feature>
<evidence type="ECO:0000256" key="2">
    <source>
        <dbReference type="ARBA" id="ARBA00010488"/>
    </source>
</evidence>
<evidence type="ECO:0000259" key="7">
    <source>
        <dbReference type="Pfam" id="PF00535"/>
    </source>
</evidence>
<evidence type="ECO:0000256" key="5">
    <source>
        <dbReference type="ARBA" id="ARBA00022944"/>
    </source>
</evidence>
<dbReference type="AlphaFoldDB" id="A0A0K2ATD2"/>
<dbReference type="FunFam" id="3.40.50.11820:FF:000001">
    <property type="entry name" value="Glycosyl transferase"/>
    <property type="match status" value="1"/>
</dbReference>
<dbReference type="PANTHER" id="PTHR37316:SF3">
    <property type="entry name" value="TEICHOIC ACID GLYCEROL-PHOSPHATE TRANSFERASE"/>
    <property type="match status" value="1"/>
</dbReference>
<organism evidence="8 9">
    <name type="scientific">Streptomyces ambofaciens (strain ATCC 23877 / 3486 / DSM 40053 / JCM 4204 / NBRC 12836 / NRRL B-2516)</name>
    <dbReference type="NCBI Taxonomy" id="278992"/>
    <lineage>
        <taxon>Bacteria</taxon>
        <taxon>Bacillati</taxon>
        <taxon>Actinomycetota</taxon>
        <taxon>Actinomycetes</taxon>
        <taxon>Kitasatosporales</taxon>
        <taxon>Streptomycetaceae</taxon>
        <taxon>Streptomyces</taxon>
    </lineage>
</organism>
<dbReference type="InterPro" id="IPR029044">
    <property type="entry name" value="Nucleotide-diphossugar_trans"/>
</dbReference>
<evidence type="ECO:0000256" key="6">
    <source>
        <dbReference type="ARBA" id="ARBA00023136"/>
    </source>
</evidence>
<sequence length="735" mass="80736">MPRFSIIVPSHGVAGRLSQALDSVLAQSFGDFELIPVHDAPDRAAADVVEERAERDSRVAPVHSPPEAGLAGARNTGMRAATGAYLLFLDGDDVLAPGALAALDARLADTGGVDVLYFEHERVPWWEGEPANPAAPLLARTPDGAFTPDRAPHLTGVRLPAWSAVYRRTFLAERRLAFPEGHFTDVGFGALVTARAERVTVLRSVVVRHLVRRQGSRLNLPGEHHADLLDQAELALAHADERGLPVERRGPLFEQLFAAILKTATHPRRLTRRGRRAFFRRASRLYRRHRPAGFRPPGGRLGVQHRLLASGSYSGFRALRAANRAATGVLLRLPRPHGLRTRLRYRRALRRPLDPNLVVYCAYWGRGYACNPAAIHAKARELAPHLRAVFLVEADQAHTVPGDVDHAVIGSRRYWDVLARAKFLVNNANFAEGVVKRPGSVHVQTQHGTPLKTMGVDQSTYPVVAAASGSFTKLLGRVDRWDYNLSANRHSTQMWERAFPGSYEQLEYGYPRNDVYCAATADDVARVRRELGVPEGKTAVLYAPTHRDHEAGFGAGGLDLEAFCEAAGEDVVVLLRAHYFYDRGGAGSGGRIIDVTSHRSSEDVCLAADALITDYSSIMFDYANLDRPIVVYADDWEVYRETRGVYFDLMAAPPGPVARTPRELARIFGDGSYAGPESAALRAAFRERFCEFDDGRAAERVVRRVLLGEPPEALPPVTPLAERVPAPAAATLVRS</sequence>
<dbReference type="Gene3D" id="3.40.50.12580">
    <property type="match status" value="1"/>
</dbReference>
<comment type="similarity">
    <text evidence="2">Belongs to the CDP-glycerol glycerophosphotransferase family.</text>
</comment>
<dbReference type="Pfam" id="PF04464">
    <property type="entry name" value="Glyphos_transf"/>
    <property type="match status" value="1"/>
</dbReference>
<keyword evidence="5" id="KW-0777">Teichoic acid biosynthesis</keyword>
<dbReference type="STRING" id="1889.SAM40697_2762"/>
<dbReference type="Gene3D" id="3.40.50.11820">
    <property type="match status" value="1"/>
</dbReference>
<evidence type="ECO:0000256" key="3">
    <source>
        <dbReference type="ARBA" id="ARBA00022475"/>
    </source>
</evidence>
<dbReference type="Gene3D" id="3.90.550.10">
    <property type="entry name" value="Spore Coat Polysaccharide Biosynthesis Protein SpsA, Chain A"/>
    <property type="match status" value="1"/>
</dbReference>
<proteinExistence type="inferred from homology"/>
<dbReference type="InterPro" id="IPR007554">
    <property type="entry name" value="Glycerophosphate_synth"/>
</dbReference>
<dbReference type="InterPro" id="IPR043149">
    <property type="entry name" value="TagF_N"/>
</dbReference>
<dbReference type="EMBL" id="CP012382">
    <property type="protein sequence ID" value="AKZ56067.1"/>
    <property type="molecule type" value="Genomic_DNA"/>
</dbReference>
<dbReference type="SUPFAM" id="SSF53756">
    <property type="entry name" value="UDP-Glycosyltransferase/glycogen phosphorylase"/>
    <property type="match status" value="1"/>
</dbReference>
<dbReference type="InterPro" id="IPR043148">
    <property type="entry name" value="TagF_C"/>
</dbReference>
<gene>
    <name evidence="8" type="ORF">SAM23877_3018</name>
</gene>
<dbReference type="CDD" id="cd00761">
    <property type="entry name" value="Glyco_tranf_GTA_type"/>
    <property type="match status" value="1"/>
</dbReference>
<evidence type="ECO:0000256" key="1">
    <source>
        <dbReference type="ARBA" id="ARBA00004202"/>
    </source>
</evidence>
<dbReference type="FunFam" id="3.90.550.10:FF:000196">
    <property type="entry name" value="Glycosyl transferase"/>
    <property type="match status" value="1"/>
</dbReference>
<comment type="subcellular location">
    <subcellularLocation>
        <location evidence="1">Cell membrane</location>
        <topology evidence="1">Peripheral membrane protein</topology>
    </subcellularLocation>
</comment>
<dbReference type="GO" id="GO:0005886">
    <property type="term" value="C:plasma membrane"/>
    <property type="evidence" value="ECO:0007669"/>
    <property type="project" value="UniProtKB-SubCell"/>
</dbReference>
<dbReference type="Proteomes" id="UP000061018">
    <property type="component" value="Chromosome"/>
</dbReference>
<dbReference type="InterPro" id="IPR001173">
    <property type="entry name" value="Glyco_trans_2-like"/>
</dbReference>
<dbReference type="KEGG" id="samb:SAM23877_3018"/>
<evidence type="ECO:0000256" key="4">
    <source>
        <dbReference type="ARBA" id="ARBA00022679"/>
    </source>
</evidence>
<keyword evidence="6" id="KW-0472">Membrane</keyword>
<dbReference type="SUPFAM" id="SSF53448">
    <property type="entry name" value="Nucleotide-diphospho-sugar transferases"/>
    <property type="match status" value="1"/>
</dbReference>
<dbReference type="RefSeq" id="WP_053131909.1">
    <property type="nucleotide sequence ID" value="NZ_CP012382.1"/>
</dbReference>
<dbReference type="PANTHER" id="PTHR37316">
    <property type="entry name" value="TEICHOIC ACID GLYCEROL-PHOSPHATE PRIMASE"/>
    <property type="match status" value="1"/>
</dbReference>
<dbReference type="GO" id="GO:0047355">
    <property type="term" value="F:CDP-glycerol glycerophosphotransferase activity"/>
    <property type="evidence" value="ECO:0007669"/>
    <property type="project" value="InterPro"/>
</dbReference>
<dbReference type="FunFam" id="3.40.50.12580:FF:000001">
    <property type="entry name" value="Glycosyl transferase"/>
    <property type="match status" value="1"/>
</dbReference>
<reference evidence="9" key="1">
    <citation type="journal article" date="2015" name="J. Biotechnol.">
        <title>Complete genome sequence of Streptomyces ambofaciens ATCC 23877, the spiramycin producer.</title>
        <authorList>
            <person name="Thibessard A."/>
            <person name="Haas D."/>
            <person name="Gerbaud C."/>
            <person name="Aigle B."/>
            <person name="Lautru S."/>
            <person name="Pernodet J.L."/>
            <person name="Leblond P."/>
        </authorList>
    </citation>
    <scope>NUCLEOTIDE SEQUENCE [LARGE SCALE GENOMIC DNA]</scope>
    <source>
        <strain evidence="9">ATCC 23877 / 3486 / DSM 40053 / JCM 4204 / NBRC 12836 / NRRL B-2516</strain>
    </source>
</reference>
<evidence type="ECO:0000313" key="9">
    <source>
        <dbReference type="Proteomes" id="UP000061018"/>
    </source>
</evidence>
<accession>A0A0K2ATD2</accession>
<dbReference type="InterPro" id="IPR051612">
    <property type="entry name" value="Teichoic_Acid_Biosynth"/>
</dbReference>
<keyword evidence="3" id="KW-1003">Cell membrane</keyword>
<keyword evidence="4 8" id="KW-0808">Transferase</keyword>
<dbReference type="Pfam" id="PF00535">
    <property type="entry name" value="Glycos_transf_2"/>
    <property type="match status" value="1"/>
</dbReference>
<evidence type="ECO:0000313" key="8">
    <source>
        <dbReference type="EMBL" id="AKZ56067.1"/>
    </source>
</evidence>
<dbReference type="GO" id="GO:0019350">
    <property type="term" value="P:teichoic acid biosynthetic process"/>
    <property type="evidence" value="ECO:0007669"/>
    <property type="project" value="UniProtKB-KW"/>
</dbReference>
<protein>
    <submittedName>
        <fullName evidence="8">Putative glycosyl transferase</fullName>
    </submittedName>
</protein>